<dbReference type="Proteomes" id="UP000001514">
    <property type="component" value="Unassembled WGS sequence"/>
</dbReference>
<dbReference type="PANTHER" id="PTHR35744:SF2">
    <property type="entry name" value="OS06G0166200 PROTEIN"/>
    <property type="match status" value="1"/>
</dbReference>
<dbReference type="eggNOG" id="ENOG502QQPS">
    <property type="taxonomic scope" value="Eukaryota"/>
</dbReference>
<keyword evidence="1" id="KW-0863">Zinc-finger</keyword>
<dbReference type="OrthoDB" id="3518456at2759"/>
<proteinExistence type="predicted"/>
<keyword evidence="4" id="KW-1185">Reference proteome</keyword>
<feature type="non-terminal residue" evidence="3">
    <location>
        <position position="1"/>
    </location>
</feature>
<keyword evidence="1" id="KW-0479">Metal-binding</keyword>
<dbReference type="InterPro" id="IPR013087">
    <property type="entry name" value="Znf_C2H2_type"/>
</dbReference>
<evidence type="ECO:0000259" key="2">
    <source>
        <dbReference type="PROSITE" id="PS50157"/>
    </source>
</evidence>
<dbReference type="STRING" id="88036.D8S6I2"/>
<dbReference type="HOGENOM" id="CLU_1113778_0_0_1"/>
<organism evidence="4">
    <name type="scientific">Selaginella moellendorffii</name>
    <name type="common">Spikemoss</name>
    <dbReference type="NCBI Taxonomy" id="88036"/>
    <lineage>
        <taxon>Eukaryota</taxon>
        <taxon>Viridiplantae</taxon>
        <taxon>Streptophyta</taxon>
        <taxon>Embryophyta</taxon>
        <taxon>Tracheophyta</taxon>
        <taxon>Lycopodiopsida</taxon>
        <taxon>Selaginellales</taxon>
        <taxon>Selaginellaceae</taxon>
        <taxon>Selaginella</taxon>
    </lineage>
</organism>
<name>D8S6I2_SELML</name>
<dbReference type="InParanoid" id="D8S6I2"/>
<evidence type="ECO:0000313" key="4">
    <source>
        <dbReference type="Proteomes" id="UP000001514"/>
    </source>
</evidence>
<dbReference type="Gramene" id="EFJ20068">
    <property type="protein sequence ID" value="EFJ20068"/>
    <property type="gene ID" value="SELMODRAFT_56696"/>
</dbReference>
<feature type="non-terminal residue" evidence="3">
    <location>
        <position position="260"/>
    </location>
</feature>
<evidence type="ECO:0000256" key="1">
    <source>
        <dbReference type="PROSITE-ProRule" id="PRU00042"/>
    </source>
</evidence>
<feature type="domain" description="C2H2-type" evidence="2">
    <location>
        <begin position="83"/>
        <end position="111"/>
    </location>
</feature>
<sequence>ATPSRTVSIFWDLDNKPPALAPFTVAMRLKSAAGAFGCVRETIALANRHAFIHIPEWVREQRRERKILDILEKTGRIQPPAPYECNLCGRKCKTNLDLKKHFKQLHERERGKRIARLNQLTGKRRAKFQSAIAAKEQRYRAACSGGMGTAAPAAAGYGLAAELRRAGVSVRTVSDKPDAADEALKRRMEATIFGAEGSGGSAGENCVCLVSDDSGFGGVLRDARRRRARTVVIGSSGSLRRYSDAWLSWEDVMSGLGQRD</sequence>
<reference evidence="3 4" key="1">
    <citation type="journal article" date="2011" name="Science">
        <title>The Selaginella genome identifies genetic changes associated with the evolution of vascular plants.</title>
        <authorList>
            <person name="Banks J.A."/>
            <person name="Nishiyama T."/>
            <person name="Hasebe M."/>
            <person name="Bowman J.L."/>
            <person name="Gribskov M."/>
            <person name="dePamphilis C."/>
            <person name="Albert V.A."/>
            <person name="Aono N."/>
            <person name="Aoyama T."/>
            <person name="Ambrose B.A."/>
            <person name="Ashton N.W."/>
            <person name="Axtell M.J."/>
            <person name="Barker E."/>
            <person name="Barker M.S."/>
            <person name="Bennetzen J.L."/>
            <person name="Bonawitz N.D."/>
            <person name="Chapple C."/>
            <person name="Cheng C."/>
            <person name="Correa L.G."/>
            <person name="Dacre M."/>
            <person name="DeBarry J."/>
            <person name="Dreyer I."/>
            <person name="Elias M."/>
            <person name="Engstrom E.M."/>
            <person name="Estelle M."/>
            <person name="Feng L."/>
            <person name="Finet C."/>
            <person name="Floyd S.K."/>
            <person name="Frommer W.B."/>
            <person name="Fujita T."/>
            <person name="Gramzow L."/>
            <person name="Gutensohn M."/>
            <person name="Harholt J."/>
            <person name="Hattori M."/>
            <person name="Heyl A."/>
            <person name="Hirai T."/>
            <person name="Hiwatashi Y."/>
            <person name="Ishikawa M."/>
            <person name="Iwata M."/>
            <person name="Karol K.G."/>
            <person name="Koehler B."/>
            <person name="Kolukisaoglu U."/>
            <person name="Kubo M."/>
            <person name="Kurata T."/>
            <person name="Lalonde S."/>
            <person name="Li K."/>
            <person name="Li Y."/>
            <person name="Litt A."/>
            <person name="Lyons E."/>
            <person name="Manning G."/>
            <person name="Maruyama T."/>
            <person name="Michael T.P."/>
            <person name="Mikami K."/>
            <person name="Miyazaki S."/>
            <person name="Morinaga S."/>
            <person name="Murata T."/>
            <person name="Mueller-Roeber B."/>
            <person name="Nelson D.R."/>
            <person name="Obara M."/>
            <person name="Oguri Y."/>
            <person name="Olmstead R.G."/>
            <person name="Onodera N."/>
            <person name="Petersen B.L."/>
            <person name="Pils B."/>
            <person name="Prigge M."/>
            <person name="Rensing S.A."/>
            <person name="Riano-Pachon D.M."/>
            <person name="Roberts A.W."/>
            <person name="Sato Y."/>
            <person name="Scheller H.V."/>
            <person name="Schulz B."/>
            <person name="Schulz C."/>
            <person name="Shakirov E.V."/>
            <person name="Shibagaki N."/>
            <person name="Shinohara N."/>
            <person name="Shippen D.E."/>
            <person name="Soerensen I."/>
            <person name="Sotooka R."/>
            <person name="Sugimoto N."/>
            <person name="Sugita M."/>
            <person name="Sumikawa N."/>
            <person name="Tanurdzic M."/>
            <person name="Theissen G."/>
            <person name="Ulvskov P."/>
            <person name="Wakazuki S."/>
            <person name="Weng J.K."/>
            <person name="Willats W.W."/>
            <person name="Wipf D."/>
            <person name="Wolf P.G."/>
            <person name="Yang L."/>
            <person name="Zimmer A.D."/>
            <person name="Zhu Q."/>
            <person name="Mitros T."/>
            <person name="Hellsten U."/>
            <person name="Loque D."/>
            <person name="Otillar R."/>
            <person name="Salamov A."/>
            <person name="Schmutz J."/>
            <person name="Shapiro H."/>
            <person name="Lindquist E."/>
            <person name="Lucas S."/>
            <person name="Rokhsar D."/>
            <person name="Grigoriev I.V."/>
        </authorList>
    </citation>
    <scope>NUCLEOTIDE SEQUENCE [LARGE SCALE GENOMIC DNA]</scope>
</reference>
<dbReference type="OMA" id="LHEREHH"/>
<dbReference type="KEGG" id="smo:SELMODRAFT_56696"/>
<gene>
    <name evidence="3" type="ORF">SELMODRAFT_56696</name>
</gene>
<dbReference type="AlphaFoldDB" id="D8S6I2"/>
<dbReference type="InterPro" id="IPR036236">
    <property type="entry name" value="Znf_C2H2_sf"/>
</dbReference>
<dbReference type="PROSITE" id="PS00028">
    <property type="entry name" value="ZINC_FINGER_C2H2_1"/>
    <property type="match status" value="1"/>
</dbReference>
<keyword evidence="1" id="KW-0862">Zinc</keyword>
<dbReference type="SMART" id="SM00355">
    <property type="entry name" value="ZnF_C2H2"/>
    <property type="match status" value="1"/>
</dbReference>
<dbReference type="PANTHER" id="PTHR35744">
    <property type="entry name" value="C2H2-TYPE DOMAIN-CONTAINING PROTEIN"/>
    <property type="match status" value="1"/>
</dbReference>
<evidence type="ECO:0000313" key="3">
    <source>
        <dbReference type="EMBL" id="EFJ20068.1"/>
    </source>
</evidence>
<dbReference type="GO" id="GO:0008270">
    <property type="term" value="F:zinc ion binding"/>
    <property type="evidence" value="ECO:0007669"/>
    <property type="project" value="UniProtKB-KW"/>
</dbReference>
<dbReference type="FunCoup" id="D8S6I2">
    <property type="interactions" value="1591"/>
</dbReference>
<dbReference type="CDD" id="cd18725">
    <property type="entry name" value="PIN_LabA-like"/>
    <property type="match status" value="1"/>
</dbReference>
<accession>D8S6I2</accession>
<dbReference type="SUPFAM" id="SSF57667">
    <property type="entry name" value="beta-beta-alpha zinc fingers"/>
    <property type="match status" value="1"/>
</dbReference>
<dbReference type="PROSITE" id="PS50157">
    <property type="entry name" value="ZINC_FINGER_C2H2_2"/>
    <property type="match status" value="1"/>
</dbReference>
<dbReference type="EMBL" id="GL377604">
    <property type="protein sequence ID" value="EFJ20068.1"/>
    <property type="molecule type" value="Genomic_DNA"/>
</dbReference>
<protein>
    <recommendedName>
        <fullName evidence="2">C2H2-type domain-containing protein</fullName>
    </recommendedName>
</protein>